<feature type="DNA-binding region" description="H-T-H motif" evidence="4">
    <location>
        <begin position="35"/>
        <end position="54"/>
    </location>
</feature>
<dbReference type="GO" id="GO:0045892">
    <property type="term" value="P:negative regulation of DNA-templated transcription"/>
    <property type="evidence" value="ECO:0007669"/>
    <property type="project" value="UniProtKB-ARBA"/>
</dbReference>
<organism evidence="6 7">
    <name type="scientific">Pseudonocardia ammonioxydans</name>
    <dbReference type="NCBI Taxonomy" id="260086"/>
    <lineage>
        <taxon>Bacteria</taxon>
        <taxon>Bacillati</taxon>
        <taxon>Actinomycetota</taxon>
        <taxon>Actinomycetes</taxon>
        <taxon>Pseudonocardiales</taxon>
        <taxon>Pseudonocardiaceae</taxon>
        <taxon>Pseudonocardia</taxon>
    </lineage>
</organism>
<keyword evidence="2 4" id="KW-0238">DNA-binding</keyword>
<dbReference type="Gene3D" id="1.10.10.60">
    <property type="entry name" value="Homeodomain-like"/>
    <property type="match status" value="1"/>
</dbReference>
<dbReference type="InterPro" id="IPR001647">
    <property type="entry name" value="HTH_TetR"/>
</dbReference>
<keyword evidence="7" id="KW-1185">Reference proteome</keyword>
<keyword evidence="3" id="KW-0804">Transcription</keyword>
<dbReference type="STRING" id="260086.SAMN05216207_1011133"/>
<dbReference type="FunFam" id="1.10.10.60:FF:000141">
    <property type="entry name" value="TetR family transcriptional regulator"/>
    <property type="match status" value="1"/>
</dbReference>
<dbReference type="GO" id="GO:0003700">
    <property type="term" value="F:DNA-binding transcription factor activity"/>
    <property type="evidence" value="ECO:0007669"/>
    <property type="project" value="TreeGrafter"/>
</dbReference>
<evidence type="ECO:0000256" key="3">
    <source>
        <dbReference type="ARBA" id="ARBA00023163"/>
    </source>
</evidence>
<evidence type="ECO:0000313" key="6">
    <source>
        <dbReference type="EMBL" id="SFN26876.1"/>
    </source>
</evidence>
<reference evidence="6 7" key="1">
    <citation type="submission" date="2016-10" db="EMBL/GenBank/DDBJ databases">
        <authorList>
            <person name="de Groot N.N."/>
        </authorList>
    </citation>
    <scope>NUCLEOTIDE SEQUENCE [LARGE SCALE GENOMIC DNA]</scope>
    <source>
        <strain evidence="6 7">CGMCC 4.1877</strain>
    </source>
</reference>
<dbReference type="PANTHER" id="PTHR30055:SF184">
    <property type="entry name" value="HTH-TYPE TRANSCRIPTIONAL REGULATOR ETHR"/>
    <property type="match status" value="1"/>
</dbReference>
<name>A0A1I4XML8_PSUAM</name>
<sequence>MSSIGSRSLDAGEKRERLLDTAEAVFCRLGHAGTTIAGLATAAGVSRPTVYAYFPSKDDVFRALARRVRDEFLRLQEDVDTSSPARTADDAVRAFLAAWTRHQGILVVLAHQALVDPAMRELRDEIVARVERRNTRFLERLVTAGRAAPAVPPAEISRAVTGMVARAAELVVDHAGEADRLGDGLVALYLRMAGIADDRPGAADGR</sequence>
<dbReference type="EMBL" id="FOUY01000011">
    <property type="protein sequence ID" value="SFN26876.1"/>
    <property type="molecule type" value="Genomic_DNA"/>
</dbReference>
<dbReference type="InterPro" id="IPR036271">
    <property type="entry name" value="Tet_transcr_reg_TetR-rel_C_sf"/>
</dbReference>
<dbReference type="InterPro" id="IPR009057">
    <property type="entry name" value="Homeodomain-like_sf"/>
</dbReference>
<gene>
    <name evidence="6" type="ORF">SAMN05216207_1011133</name>
</gene>
<evidence type="ECO:0000313" key="7">
    <source>
        <dbReference type="Proteomes" id="UP000199614"/>
    </source>
</evidence>
<accession>A0A1I4XML8</accession>
<keyword evidence="1" id="KW-0805">Transcription regulation</keyword>
<protein>
    <submittedName>
        <fullName evidence="6">Transcriptional regulator, TetR family</fullName>
    </submittedName>
</protein>
<dbReference type="Gene3D" id="1.10.357.10">
    <property type="entry name" value="Tetracycline Repressor, domain 2"/>
    <property type="match status" value="1"/>
</dbReference>
<evidence type="ECO:0000256" key="4">
    <source>
        <dbReference type="PROSITE-ProRule" id="PRU00335"/>
    </source>
</evidence>
<dbReference type="AlphaFoldDB" id="A0A1I4XML8"/>
<dbReference type="InterPro" id="IPR050109">
    <property type="entry name" value="HTH-type_TetR-like_transc_reg"/>
</dbReference>
<proteinExistence type="predicted"/>
<dbReference type="GO" id="GO:0000976">
    <property type="term" value="F:transcription cis-regulatory region binding"/>
    <property type="evidence" value="ECO:0007669"/>
    <property type="project" value="TreeGrafter"/>
</dbReference>
<evidence type="ECO:0000256" key="2">
    <source>
        <dbReference type="ARBA" id="ARBA00023125"/>
    </source>
</evidence>
<dbReference type="PANTHER" id="PTHR30055">
    <property type="entry name" value="HTH-TYPE TRANSCRIPTIONAL REGULATOR RUTR"/>
    <property type="match status" value="1"/>
</dbReference>
<dbReference type="PROSITE" id="PS50977">
    <property type="entry name" value="HTH_TETR_2"/>
    <property type="match status" value="1"/>
</dbReference>
<dbReference type="Proteomes" id="UP000199614">
    <property type="component" value="Unassembled WGS sequence"/>
</dbReference>
<dbReference type="SUPFAM" id="SSF46689">
    <property type="entry name" value="Homeodomain-like"/>
    <property type="match status" value="1"/>
</dbReference>
<dbReference type="PRINTS" id="PR00455">
    <property type="entry name" value="HTHTETR"/>
</dbReference>
<feature type="domain" description="HTH tetR-type" evidence="5">
    <location>
        <begin position="12"/>
        <end position="72"/>
    </location>
</feature>
<dbReference type="RefSeq" id="WP_177238446.1">
    <property type="nucleotide sequence ID" value="NZ_FOUY01000011.1"/>
</dbReference>
<dbReference type="Pfam" id="PF00440">
    <property type="entry name" value="TetR_N"/>
    <property type="match status" value="1"/>
</dbReference>
<evidence type="ECO:0000256" key="1">
    <source>
        <dbReference type="ARBA" id="ARBA00023015"/>
    </source>
</evidence>
<evidence type="ECO:0000259" key="5">
    <source>
        <dbReference type="PROSITE" id="PS50977"/>
    </source>
</evidence>
<dbReference type="SUPFAM" id="SSF48498">
    <property type="entry name" value="Tetracyclin repressor-like, C-terminal domain"/>
    <property type="match status" value="1"/>
</dbReference>
<dbReference type="InterPro" id="IPR011075">
    <property type="entry name" value="TetR_C"/>
</dbReference>
<dbReference type="Pfam" id="PF19352">
    <property type="entry name" value="TetR_C_38"/>
    <property type="match status" value="1"/>
</dbReference>